<dbReference type="InterPro" id="IPR003830">
    <property type="entry name" value="ComA_synth"/>
</dbReference>
<dbReference type="SUPFAM" id="SSF102110">
    <property type="entry name" value="(2r)-phospho-3-sulfolactate synthase ComA"/>
    <property type="match status" value="1"/>
</dbReference>
<dbReference type="Gene3D" id="3.20.20.70">
    <property type="entry name" value="Aldolase class I"/>
    <property type="match status" value="1"/>
</dbReference>
<sequence>MPERSSKPRKNGLTMCLDQGMGLTYTEDLLSICSEYVDIWKLGWATAQLQPKEIVSKKVELIRNHDISVCNGGTLLELSEHQGKAEQLFSELLDLGCDSTEISSGSLDIDSDRVAELISLANKMGLRVFCEVGKKLPEDDYEGKEYNRLLEKFIGAGADKVILEARESGVSVGIMDDQGKPREAKMSDVLEGIDPNNVIFEAPRKSQQIFFLRQFGPEANLGNVHPTDVISLETLRRGLRGDTINDFYFVIGDRHLKKQGRK</sequence>
<reference evidence="2" key="1">
    <citation type="submission" date="2018-05" db="EMBL/GenBank/DDBJ databases">
        <authorList>
            <person name="Lanie J.A."/>
            <person name="Ng W.-L."/>
            <person name="Kazmierczak K.M."/>
            <person name="Andrzejewski T.M."/>
            <person name="Davidsen T.M."/>
            <person name="Wayne K.J."/>
            <person name="Tettelin H."/>
            <person name="Glass J.I."/>
            <person name="Rusch D."/>
            <person name="Podicherti R."/>
            <person name="Tsui H.-C.T."/>
            <person name="Winkler M.E."/>
        </authorList>
    </citation>
    <scope>NUCLEOTIDE SEQUENCE</scope>
</reference>
<evidence type="ECO:0000313" key="2">
    <source>
        <dbReference type="EMBL" id="SVA45399.1"/>
    </source>
</evidence>
<dbReference type="InterPro" id="IPR036112">
    <property type="entry name" value="ComA_synth_sf"/>
</dbReference>
<dbReference type="InterPro" id="IPR013785">
    <property type="entry name" value="Aldolase_TIM"/>
</dbReference>
<protein>
    <recommendedName>
        <fullName evidence="3">Phosphosulfolactate synthase</fullName>
    </recommendedName>
</protein>
<dbReference type="PANTHER" id="PTHR48413">
    <property type="match status" value="1"/>
</dbReference>
<organism evidence="2">
    <name type="scientific">marine metagenome</name>
    <dbReference type="NCBI Taxonomy" id="408172"/>
    <lineage>
        <taxon>unclassified sequences</taxon>
        <taxon>metagenomes</taxon>
        <taxon>ecological metagenomes</taxon>
    </lineage>
</organism>
<evidence type="ECO:0008006" key="3">
    <source>
        <dbReference type="Google" id="ProtNLM"/>
    </source>
</evidence>
<name>A0A381VYM6_9ZZZZ</name>
<dbReference type="Pfam" id="PF02679">
    <property type="entry name" value="ComA"/>
    <property type="match status" value="1"/>
</dbReference>
<accession>A0A381VYM6</accession>
<comment type="similarity">
    <text evidence="1">Belongs to the phosphosulfolactate synthase family.</text>
</comment>
<dbReference type="EMBL" id="UINC01010185">
    <property type="protein sequence ID" value="SVA45399.1"/>
    <property type="molecule type" value="Genomic_DNA"/>
</dbReference>
<proteinExistence type="inferred from homology"/>
<dbReference type="PANTHER" id="PTHR48413:SF1">
    <property type="entry name" value="PROTEIN HEAT-STRESS-ASSOCIATED 32"/>
    <property type="match status" value="1"/>
</dbReference>
<gene>
    <name evidence="2" type="ORF">METZ01_LOCUS98253</name>
</gene>
<dbReference type="AlphaFoldDB" id="A0A381VYM6"/>
<evidence type="ECO:0000256" key="1">
    <source>
        <dbReference type="ARBA" id="ARBA00010424"/>
    </source>
</evidence>